<dbReference type="GO" id="GO:0016020">
    <property type="term" value="C:membrane"/>
    <property type="evidence" value="ECO:0007669"/>
    <property type="project" value="TreeGrafter"/>
</dbReference>
<dbReference type="InterPro" id="IPR000073">
    <property type="entry name" value="AB_hydrolase_1"/>
</dbReference>
<dbReference type="InterPro" id="IPR050266">
    <property type="entry name" value="AB_hydrolase_sf"/>
</dbReference>
<feature type="domain" description="AB hydrolase-1" evidence="2">
    <location>
        <begin position="36"/>
        <end position="285"/>
    </location>
</feature>
<protein>
    <submittedName>
        <fullName evidence="3">Haloalkane dehalogenase</fullName>
    </submittedName>
</protein>
<dbReference type="RefSeq" id="WP_190134731.1">
    <property type="nucleotide sequence ID" value="NZ_BNBT01000010.1"/>
</dbReference>
<dbReference type="Proteomes" id="UP000608024">
    <property type="component" value="Unassembled WGS sequence"/>
</dbReference>
<feature type="region of interest" description="Disordered" evidence="1">
    <location>
        <begin position="302"/>
        <end position="335"/>
    </location>
</feature>
<dbReference type="PANTHER" id="PTHR43798:SF24">
    <property type="entry name" value="CIS-3-ALKYL-4-ALKYLOXETAN-2-ONE DECARBOXYLASE"/>
    <property type="match status" value="1"/>
</dbReference>
<dbReference type="InterPro" id="IPR029058">
    <property type="entry name" value="AB_hydrolase_fold"/>
</dbReference>
<comment type="caution">
    <text evidence="3">The sequence shown here is derived from an EMBL/GenBank/DDBJ whole genome shotgun (WGS) entry which is preliminary data.</text>
</comment>
<dbReference type="AlphaFoldDB" id="A0A919DFQ4"/>
<dbReference type="PANTHER" id="PTHR43798">
    <property type="entry name" value="MONOACYLGLYCEROL LIPASE"/>
    <property type="match status" value="1"/>
</dbReference>
<evidence type="ECO:0000313" key="3">
    <source>
        <dbReference type="EMBL" id="GHE43704.1"/>
    </source>
</evidence>
<dbReference type="GO" id="GO:0003824">
    <property type="term" value="F:catalytic activity"/>
    <property type="evidence" value="ECO:0007669"/>
    <property type="project" value="InterPro"/>
</dbReference>
<keyword evidence="4" id="KW-1185">Reference proteome</keyword>
<evidence type="ECO:0000313" key="4">
    <source>
        <dbReference type="Proteomes" id="UP000608024"/>
    </source>
</evidence>
<reference evidence="3" key="1">
    <citation type="journal article" date="2014" name="Int. J. Syst. Evol. Microbiol.">
        <title>Complete genome sequence of Corynebacterium casei LMG S-19264T (=DSM 44701T), isolated from a smear-ripened cheese.</title>
        <authorList>
            <consortium name="US DOE Joint Genome Institute (JGI-PGF)"/>
            <person name="Walter F."/>
            <person name="Albersmeier A."/>
            <person name="Kalinowski J."/>
            <person name="Ruckert C."/>
        </authorList>
    </citation>
    <scope>NUCLEOTIDE SEQUENCE</scope>
    <source>
        <strain evidence="3">JCM 4784</strain>
    </source>
</reference>
<organism evidence="3 4">
    <name type="scientific">Streptomyces longispororuber</name>
    <dbReference type="NCBI Taxonomy" id="68230"/>
    <lineage>
        <taxon>Bacteria</taxon>
        <taxon>Bacillati</taxon>
        <taxon>Actinomycetota</taxon>
        <taxon>Actinomycetes</taxon>
        <taxon>Kitasatosporales</taxon>
        <taxon>Streptomycetaceae</taxon>
        <taxon>Streptomyces</taxon>
    </lineage>
</organism>
<dbReference type="InterPro" id="IPR000639">
    <property type="entry name" value="Epox_hydrolase-like"/>
</dbReference>
<evidence type="ECO:0000256" key="1">
    <source>
        <dbReference type="SAM" id="MobiDB-lite"/>
    </source>
</evidence>
<proteinExistence type="predicted"/>
<evidence type="ECO:0000259" key="2">
    <source>
        <dbReference type="Pfam" id="PF00561"/>
    </source>
</evidence>
<sequence>MKREDMSAAGYSFRSHWFRHEDGTSQHYLDEGSGEPLLFLHGNPTWSYCWRRLIHALRTRYRCVAPDHVGMGLSARPDERHHPYSAVRHLTDLQDLLAHLVRDRGMPGRGWTLVAHDWGGVIGMALARRDPGLVRRLVLLNTAAFPWPGGYRLPLALRLIRDHPWAARVAHASNAFVHGAARWGVTQPLPDEVRRAYTAPYRGAAQRLAVIRFVQDIPMKQGDPAWPLVDGTAEDDAVLAAMPAFIGWGERDPVFNDVILAEWRRRLPLARVHRYPQAGHYVMEDAHHELLPALEAFLGSTAPGPPSGLSAVQAARTGKQPTSPTSPPPRADHKP</sequence>
<accession>A0A919DFQ4</accession>
<dbReference type="Pfam" id="PF00561">
    <property type="entry name" value="Abhydrolase_1"/>
    <property type="match status" value="1"/>
</dbReference>
<dbReference type="Gene3D" id="3.40.50.1820">
    <property type="entry name" value="alpha/beta hydrolase"/>
    <property type="match status" value="1"/>
</dbReference>
<reference evidence="3" key="2">
    <citation type="submission" date="2020-09" db="EMBL/GenBank/DDBJ databases">
        <authorList>
            <person name="Sun Q."/>
            <person name="Ohkuma M."/>
        </authorList>
    </citation>
    <scope>NUCLEOTIDE SEQUENCE</scope>
    <source>
        <strain evidence="3">JCM 4784</strain>
    </source>
</reference>
<dbReference type="EMBL" id="BNBT01000010">
    <property type="protein sequence ID" value="GHE43704.1"/>
    <property type="molecule type" value="Genomic_DNA"/>
</dbReference>
<dbReference type="SUPFAM" id="SSF53474">
    <property type="entry name" value="alpha/beta-Hydrolases"/>
    <property type="match status" value="1"/>
</dbReference>
<dbReference type="PRINTS" id="PR00111">
    <property type="entry name" value="ABHYDROLASE"/>
</dbReference>
<name>A0A919DFQ4_9ACTN</name>
<gene>
    <name evidence="3" type="primary">dhaA</name>
    <name evidence="3" type="ORF">GCM10018785_11590</name>
</gene>
<dbReference type="PRINTS" id="PR00412">
    <property type="entry name" value="EPOXHYDRLASE"/>
</dbReference>